<evidence type="ECO:0000313" key="3">
    <source>
        <dbReference type="Proteomes" id="UP001412239"/>
    </source>
</evidence>
<gene>
    <name evidence="2" type="ORF">GSTUAT00004308001</name>
</gene>
<feature type="compositionally biased region" description="Polar residues" evidence="1">
    <location>
        <begin position="33"/>
        <end position="44"/>
    </location>
</feature>
<evidence type="ECO:0000313" key="2">
    <source>
        <dbReference type="EMBL" id="CUS11616.1"/>
    </source>
</evidence>
<protein>
    <submittedName>
        <fullName evidence="2">Uncharacterized protein</fullName>
    </submittedName>
</protein>
<evidence type="ECO:0000256" key="1">
    <source>
        <dbReference type="SAM" id="MobiDB-lite"/>
    </source>
</evidence>
<dbReference type="AlphaFoldDB" id="A0A292PVQ4"/>
<accession>A0A292PVQ4</accession>
<feature type="region of interest" description="Disordered" evidence="1">
    <location>
        <begin position="1"/>
        <end position="167"/>
    </location>
</feature>
<dbReference type="Proteomes" id="UP001412239">
    <property type="component" value="Unassembled WGS sequence"/>
</dbReference>
<feature type="compositionally biased region" description="Low complexity" evidence="1">
    <location>
        <begin position="51"/>
        <end position="92"/>
    </location>
</feature>
<dbReference type="EMBL" id="LN891016">
    <property type="protein sequence ID" value="CUS11616.1"/>
    <property type="molecule type" value="Genomic_DNA"/>
</dbReference>
<feature type="compositionally biased region" description="Pro residues" evidence="1">
    <location>
        <begin position="131"/>
        <end position="142"/>
    </location>
</feature>
<name>A0A292PVQ4_9PEZI</name>
<feature type="compositionally biased region" description="Basic residues" evidence="1">
    <location>
        <begin position="157"/>
        <end position="167"/>
    </location>
</feature>
<keyword evidence="3" id="KW-1185">Reference proteome</keyword>
<sequence length="250" mass="26998">MPSSGPTNERRLSVEDTGTDEVLPSYEDVIQEGPSTAAVTTTANSRRRTPSLRQGSSHSQQRSSPLGPSTASSSASPQQYSSLLDSTPSPTTVAFPSLTTTAPLPSSPIVRSPQGPQATHSPRPKYSSLLPPAPGPFGPPPDYNVTTSSLPELPPSRKGRKQEKKSRIQRWVFGETASQAYHEGRHGKKYAPAKNEGVPLEYVVDRFGNRKRELRFGMTWGGALSLSGSLTVGVKHRPWIKTLRDCSGDH</sequence>
<organism evidence="2 3">
    <name type="scientific">Tuber aestivum</name>
    <name type="common">summer truffle</name>
    <dbReference type="NCBI Taxonomy" id="59557"/>
    <lineage>
        <taxon>Eukaryota</taxon>
        <taxon>Fungi</taxon>
        <taxon>Dikarya</taxon>
        <taxon>Ascomycota</taxon>
        <taxon>Pezizomycotina</taxon>
        <taxon>Pezizomycetes</taxon>
        <taxon>Pezizales</taxon>
        <taxon>Tuberaceae</taxon>
        <taxon>Tuber</taxon>
    </lineage>
</organism>
<reference evidence="2" key="1">
    <citation type="submission" date="2015-10" db="EMBL/GenBank/DDBJ databases">
        <authorList>
            <person name="Regsiter A."/>
            <person name="william w."/>
        </authorList>
    </citation>
    <scope>NUCLEOTIDE SEQUENCE</scope>
    <source>
        <strain evidence="2">Montdore</strain>
    </source>
</reference>
<proteinExistence type="predicted"/>